<feature type="compositionally biased region" description="Polar residues" evidence="2">
    <location>
        <begin position="911"/>
        <end position="923"/>
    </location>
</feature>
<dbReference type="InterPro" id="IPR012341">
    <property type="entry name" value="6hp_glycosidase-like_sf"/>
</dbReference>
<dbReference type="GO" id="GO:0003677">
    <property type="term" value="F:DNA binding"/>
    <property type="evidence" value="ECO:0007669"/>
    <property type="project" value="InterPro"/>
</dbReference>
<comment type="caution">
    <text evidence="4">The sequence shown here is derived from an EMBL/GenBank/DDBJ whole genome shotgun (WGS) entry which is preliminary data.</text>
</comment>
<keyword evidence="4" id="KW-0378">Hydrolase</keyword>
<dbReference type="PANTHER" id="PTHR31084:SF3">
    <property type="entry name" value="ALPHA-FUCOSIDASE A"/>
    <property type="match status" value="1"/>
</dbReference>
<dbReference type="GO" id="GO:0006351">
    <property type="term" value="P:DNA-templated transcription"/>
    <property type="evidence" value="ECO:0007669"/>
    <property type="project" value="InterPro"/>
</dbReference>
<dbReference type="GO" id="GO:0005975">
    <property type="term" value="P:carbohydrate metabolic process"/>
    <property type="evidence" value="ECO:0007669"/>
    <property type="project" value="InterPro"/>
</dbReference>
<feature type="compositionally biased region" description="Polar residues" evidence="2">
    <location>
        <begin position="884"/>
        <end position="899"/>
    </location>
</feature>
<dbReference type="EMBL" id="AFRT01001847">
    <property type="protein sequence ID" value="ELU39264.1"/>
    <property type="molecule type" value="Genomic_DNA"/>
</dbReference>
<evidence type="ECO:0000256" key="1">
    <source>
        <dbReference type="ARBA" id="ARBA00023242"/>
    </source>
</evidence>
<feature type="region of interest" description="Disordered" evidence="2">
    <location>
        <begin position="186"/>
        <end position="299"/>
    </location>
</feature>
<dbReference type="InterPro" id="IPR007219">
    <property type="entry name" value="XnlR_reg_dom"/>
</dbReference>
<dbReference type="CDD" id="cd12148">
    <property type="entry name" value="fungal_TF_MHR"/>
    <property type="match status" value="1"/>
</dbReference>
<feature type="compositionally biased region" description="Polar residues" evidence="2">
    <location>
        <begin position="234"/>
        <end position="248"/>
    </location>
</feature>
<proteinExistence type="predicted"/>
<dbReference type="Gene3D" id="1.50.10.10">
    <property type="match status" value="1"/>
</dbReference>
<accession>L8WSB5</accession>
<evidence type="ECO:0000259" key="3">
    <source>
        <dbReference type="SMART" id="SM00906"/>
    </source>
</evidence>
<dbReference type="STRING" id="983506.L8WSB5"/>
<gene>
    <name evidence="4" type="ORF">AG1IA_06708</name>
</gene>
<organism evidence="4 5">
    <name type="scientific">Thanatephorus cucumeris (strain AG1-IA)</name>
    <name type="common">Rice sheath blight fungus</name>
    <name type="synonym">Rhizoctonia solani</name>
    <dbReference type="NCBI Taxonomy" id="983506"/>
    <lineage>
        <taxon>Eukaryota</taxon>
        <taxon>Fungi</taxon>
        <taxon>Dikarya</taxon>
        <taxon>Basidiomycota</taxon>
        <taxon>Agaricomycotina</taxon>
        <taxon>Agaricomycetes</taxon>
        <taxon>Cantharellales</taxon>
        <taxon>Ceratobasidiaceae</taxon>
        <taxon>Rhizoctonia</taxon>
        <taxon>Rhizoctonia solani AG-1</taxon>
    </lineage>
</organism>
<evidence type="ECO:0000313" key="5">
    <source>
        <dbReference type="Proteomes" id="UP000011668"/>
    </source>
</evidence>
<dbReference type="InterPro" id="IPR054363">
    <property type="entry name" value="GH95_cat"/>
</dbReference>
<dbReference type="SUPFAM" id="SSF48208">
    <property type="entry name" value="Six-hairpin glycosidases"/>
    <property type="match status" value="1"/>
</dbReference>
<feature type="domain" description="Xylanolytic transcriptional activator regulatory" evidence="3">
    <location>
        <begin position="484"/>
        <end position="560"/>
    </location>
</feature>
<dbReference type="Pfam" id="PF22124">
    <property type="entry name" value="Glyco_hydro_95_cat"/>
    <property type="match status" value="1"/>
</dbReference>
<reference evidence="4 5" key="1">
    <citation type="journal article" date="2013" name="Nat. Commun.">
        <title>The evolution and pathogenic mechanisms of the rice sheath blight pathogen.</title>
        <authorList>
            <person name="Zheng A."/>
            <person name="Lin R."/>
            <person name="Xu L."/>
            <person name="Qin P."/>
            <person name="Tang C."/>
            <person name="Ai P."/>
            <person name="Zhang D."/>
            <person name="Liu Y."/>
            <person name="Sun Z."/>
            <person name="Feng H."/>
            <person name="Wang Y."/>
            <person name="Chen Y."/>
            <person name="Liang X."/>
            <person name="Fu R."/>
            <person name="Li Q."/>
            <person name="Zhang J."/>
            <person name="Yu X."/>
            <person name="Xie Z."/>
            <person name="Ding L."/>
            <person name="Guan P."/>
            <person name="Tang J."/>
            <person name="Liang Y."/>
            <person name="Wang S."/>
            <person name="Deng Q."/>
            <person name="Li S."/>
            <person name="Zhu J."/>
            <person name="Wang L."/>
            <person name="Liu H."/>
            <person name="Li P."/>
        </authorList>
    </citation>
    <scope>NUCLEOTIDE SEQUENCE [LARGE SCALE GENOMIC DNA]</scope>
    <source>
        <strain evidence="5">AG-1 IA</strain>
    </source>
</reference>
<feature type="region of interest" description="Disordered" evidence="2">
    <location>
        <begin position="770"/>
        <end position="923"/>
    </location>
</feature>
<dbReference type="SMART" id="SM00906">
    <property type="entry name" value="Fungal_trans"/>
    <property type="match status" value="1"/>
</dbReference>
<evidence type="ECO:0000313" key="4">
    <source>
        <dbReference type="EMBL" id="ELU39264.1"/>
    </source>
</evidence>
<keyword evidence="5" id="KW-1185">Reference proteome</keyword>
<dbReference type="Gene3D" id="2.70.98.50">
    <property type="entry name" value="putative glycoside hydrolase family protein from bacillus halodurans"/>
    <property type="match status" value="1"/>
</dbReference>
<dbReference type="InterPro" id="IPR027414">
    <property type="entry name" value="GH95_N_dom"/>
</dbReference>
<dbReference type="Proteomes" id="UP000011668">
    <property type="component" value="Unassembled WGS sequence"/>
</dbReference>
<dbReference type="Pfam" id="PF04082">
    <property type="entry name" value="Fungal_trans"/>
    <property type="match status" value="1"/>
</dbReference>
<dbReference type="GO" id="GO:0008270">
    <property type="term" value="F:zinc ion binding"/>
    <property type="evidence" value="ECO:0007669"/>
    <property type="project" value="InterPro"/>
</dbReference>
<dbReference type="Pfam" id="PF14498">
    <property type="entry name" value="Glyco_hyd_65N_2"/>
    <property type="match status" value="1"/>
</dbReference>
<dbReference type="InterPro" id="IPR049053">
    <property type="entry name" value="AFCA-like_C"/>
</dbReference>
<dbReference type="PANTHER" id="PTHR31084">
    <property type="entry name" value="ALPHA-L-FUCOSIDASE 2"/>
    <property type="match status" value="1"/>
</dbReference>
<dbReference type="InterPro" id="IPR008928">
    <property type="entry name" value="6-hairpin_glycosidase_sf"/>
</dbReference>
<sequence>MVLHWESSASCVNGIGGDCTSMGFDHWMPIGDLGLVVSLELAFTTVLGWALWFELGLVALGLLIYCIDTELRFLAALESSFSPRPRIDSLRLSTMMNFAPSLPPPLFFVGPIVHRPGACSNCKRLKCVFEDGMDICQRCKHTNKNCVVEGRKPRQGPNKRELMMREIANKDQLIDSLLRQIHNPAMRTPINWPPSVPAPQQSTNPDRPPDRDVVAWIESIKQYKPPTPTGSIDAGSNVQGHTRATSEPLTIPNDQPDDDAVSFGESASNVKGRDERPRTPVELRQDSGEVDDKLHSIPDGTSPVGLIAKLSLRANRDKRGSDAGMTGDAEEEDKWVGVGNMTYFEAGPSANPELRRMIIERQMPPEILTHGIIKPNEVEILFKMWVNFFLCRVRNWPFLSILDPHMHTPAFVFGRCPFLFTAVCAISSRYYTKRPELYTIAMHFAKQSAATALIDGWKSVELVQAYIIMSVYPVPARRWEEDRTWLYLGLAIRMATDLNLHLPWQGKATGEAHEREILNRTRTWLICFNLDRSGATQFGRPPTIREDYIVRKSGDWYNLPLDIHLTGYTHLLRIVARFLASVYSDSNSPTALNKNADFLTLCTQTDEELTAFERETKELFEKESDPNGSWNTVHSNSMSIDDRFTHRSGVGLEKGKVFFDKCYKAASEVIRIAIEILAPSGRLIEPEYSPDGHFVFLSFAAAFLLKMLRPQFAAARERSQSQNIIALVSRLAEVLGSNEVAIDDRHSPRLYSRFLSGLIQKHTQGSMILAAPSNVNTGGGSGASGGSAPDKSGAQGKGKGPAGGAHKPANPSISGSNKSAPATDAGFMHESPPSGPVPLPSEADEARDQIGIVPPVRMKSPPIVIRPPTIDQSMHDHSRPNGVHQRSLSDGQQPASNSIMGGYVTVEPSGDTLSSMASTTQGETTITDVTGDDMEFEDSHNMLAAMAALQDPTWWDTSLLPGWSANFADDGSNSSQEMRNWYAANHPQANHPQANLPMMNNLPNLMVPGLDFTQGMQMNPQEMGMDHMMLWYFEFHDITVLFHLAATDPVIHYPSSKNQHAHLKQRLPGGYQPLETLYLGLHPTNSNWACQAPSNSSRAGTDLILDVIFRLPNILFECSGEVRPVSLRHLESAWTVWGGAEDVLFDFGSSCFCRSYHVTIIHQLVEMVLNSAALGLLISSTVALAVPNGFPQSGNGLWYKEPGVNWATQYLPIGNGYLGAMVNGDPVSDRLQLNIESLWSGGPFANASYNGGNHQKPESGYLATQLAKIRDTIFTTSNGRQIKAMMATALIQVLDSSTLPTLLQGESPTTLAGSIWTMRYSIPYGKSRVLPSIGQEGPDQGFSITDCKIFRTYFCSNPTRACTVHTVTSNAGAYSAAYSFSSLKGLPKRNITCLDDTTAQLRGTVGPPGMLYELLAQIQNSGPDGTVQCTIDPASGEAQLVANGTTEAWVTWVGGTEYSMDAGDAAHGYSFKGPDPHGGLVTLLKEASSQSVSSALKIHVADYQKALGGFSLDIGQEFDSTRTTAELVDNYTTNEGNPYIEWLLFNYARYMLVESTRSYLPANLQGKWARDALAPWDSDANINLQMNYWIAEVTNLDVTSALWDYMEKTWAPRGVETAAILYNITRGWLVHDEIFGHSGMKNFSAKSTNYREAPAWMMMHVYDHLDYTNDVAWWKRQGWPLLKGVTQFWLDYLIEDRHFNDGTLVVNPCNSPEQEPTTFGRKRFSYRGVDYSLTSLQVVQIPSKSFGSSLNMWRRASMPRKILILPEVRAKKIKLDKGIKIGSFGQLQAYGTEWKVEFDSPTNLHRHLSHLVGLYPGYVVSNFKPATEGNQGIPDLTREQVLKAAEVSLISRGNGTGPDGDSGWEKVWRAACWAQLQNSTAFYHQLKYGIERNFASNLWSIYDASETDPTFQIDANMGYSGAVINALLQAPDTSALSDTLRVTLLPSLPSAWNNGSIKGARIRGGMSIDVEWSEGRAIKADLTVDPVVRHVRQVELWYDGKSVEIFSAIAGLKKSFSF</sequence>
<name>L8WSB5_THACA</name>
<dbReference type="OrthoDB" id="39175at2759"/>
<keyword evidence="1" id="KW-0539">Nucleus</keyword>
<evidence type="ECO:0000256" key="2">
    <source>
        <dbReference type="SAM" id="MobiDB-lite"/>
    </source>
</evidence>
<dbReference type="GO" id="GO:0004560">
    <property type="term" value="F:alpha-L-fucosidase activity"/>
    <property type="evidence" value="ECO:0007669"/>
    <property type="project" value="TreeGrafter"/>
</dbReference>
<feature type="compositionally biased region" description="Basic and acidic residues" evidence="2">
    <location>
        <begin position="271"/>
        <end position="296"/>
    </location>
</feature>
<protein>
    <submittedName>
        <fullName evidence="4">Glycoside hydrolase family 95 protein</fullName>
    </submittedName>
</protein>
<dbReference type="HOGENOM" id="CLU_233615_0_0_1"/>
<feature type="compositionally biased region" description="Polar residues" evidence="2">
    <location>
        <begin position="811"/>
        <end position="820"/>
    </location>
</feature>
<dbReference type="Pfam" id="PF21307">
    <property type="entry name" value="Glyco_hydro_95_C"/>
    <property type="match status" value="1"/>
</dbReference>